<accession>A0A7J5B0P9</accession>
<evidence type="ECO:0000313" key="4">
    <source>
        <dbReference type="Proteomes" id="UP000490386"/>
    </source>
</evidence>
<dbReference type="InterPro" id="IPR037401">
    <property type="entry name" value="SnoaL-like"/>
</dbReference>
<dbReference type="SUPFAM" id="SSF54427">
    <property type="entry name" value="NTF2-like"/>
    <property type="match status" value="1"/>
</dbReference>
<feature type="domain" description="SnoaL-like" evidence="2">
    <location>
        <begin position="38"/>
        <end position="134"/>
    </location>
</feature>
<dbReference type="OrthoDB" id="129343at2"/>
<reference evidence="3 4" key="1">
    <citation type="submission" date="2019-09" db="EMBL/GenBank/DDBJ databases">
        <title>Phylogeny of genus Pseudoclavibacter and closely related genus.</title>
        <authorList>
            <person name="Li Y."/>
        </authorList>
    </citation>
    <scope>NUCLEOTIDE SEQUENCE [LARGE SCALE GENOMIC DNA]</scope>
    <source>
        <strain evidence="3 4">THG-MD12</strain>
    </source>
</reference>
<comment type="caution">
    <text evidence="3">The sequence shown here is derived from an EMBL/GenBank/DDBJ whole genome shotgun (WGS) entry which is preliminary data.</text>
</comment>
<dbReference type="Gene3D" id="3.10.450.50">
    <property type="match status" value="1"/>
</dbReference>
<evidence type="ECO:0000256" key="1">
    <source>
        <dbReference type="SAM" id="MobiDB-lite"/>
    </source>
</evidence>
<dbReference type="Pfam" id="PF12680">
    <property type="entry name" value="SnoaL_2"/>
    <property type="match status" value="1"/>
</dbReference>
<name>A0A7J5B0P9_9MICO</name>
<dbReference type="InterPro" id="IPR032710">
    <property type="entry name" value="NTF2-like_dom_sf"/>
</dbReference>
<keyword evidence="4" id="KW-1185">Reference proteome</keyword>
<protein>
    <submittedName>
        <fullName evidence="3">Polyketide cyclase</fullName>
    </submittedName>
</protein>
<feature type="compositionally biased region" description="Basic residues" evidence="1">
    <location>
        <begin position="10"/>
        <end position="20"/>
    </location>
</feature>
<gene>
    <name evidence="3" type="ORF">F8O03_09685</name>
</gene>
<dbReference type="EMBL" id="WBJX01000003">
    <property type="protein sequence ID" value="KAB1637493.1"/>
    <property type="molecule type" value="Genomic_DNA"/>
</dbReference>
<proteinExistence type="predicted"/>
<evidence type="ECO:0000259" key="2">
    <source>
        <dbReference type="Pfam" id="PF12680"/>
    </source>
</evidence>
<evidence type="ECO:0000313" key="3">
    <source>
        <dbReference type="EMBL" id="KAB1637493.1"/>
    </source>
</evidence>
<dbReference type="Proteomes" id="UP000490386">
    <property type="component" value="Unassembled WGS sequence"/>
</dbReference>
<dbReference type="AlphaFoldDB" id="A0A7J5B0P9"/>
<feature type="region of interest" description="Disordered" evidence="1">
    <location>
        <begin position="1"/>
        <end position="29"/>
    </location>
</feature>
<organism evidence="3 4">
    <name type="scientific">Pseudoclavibacter terrae</name>
    <dbReference type="NCBI Taxonomy" id="1530195"/>
    <lineage>
        <taxon>Bacteria</taxon>
        <taxon>Bacillati</taxon>
        <taxon>Actinomycetota</taxon>
        <taxon>Actinomycetes</taxon>
        <taxon>Micrococcales</taxon>
        <taxon>Microbacteriaceae</taxon>
        <taxon>Pseudoclavibacter</taxon>
    </lineage>
</organism>
<sequence>MCASGWSRPSWRRQRRHRRALPSESRDPSMTDNRAAFEHFVELFYTRKRVAEAFDVLVAADYRQHNPNIADGPAAAVEALMPKFDGSPDASFSVERIIVDGDLAMVHVRASRPGAADAAVADIYRFEDGRIVEHWDVLQAVPDTSVHDHPMF</sequence>